<comment type="caution">
    <text evidence="1">The sequence shown here is derived from an EMBL/GenBank/DDBJ whole genome shotgun (WGS) entry which is preliminary data.</text>
</comment>
<accession>A0AA38FZL9</accession>
<feature type="non-terminal residue" evidence="1">
    <location>
        <position position="158"/>
    </location>
</feature>
<reference evidence="1 2" key="1">
    <citation type="journal article" date="2021" name="Nat. Plants">
        <title>The Taxus genome provides insights into paclitaxel biosynthesis.</title>
        <authorList>
            <person name="Xiong X."/>
            <person name="Gou J."/>
            <person name="Liao Q."/>
            <person name="Li Y."/>
            <person name="Zhou Q."/>
            <person name="Bi G."/>
            <person name="Li C."/>
            <person name="Du R."/>
            <person name="Wang X."/>
            <person name="Sun T."/>
            <person name="Guo L."/>
            <person name="Liang H."/>
            <person name="Lu P."/>
            <person name="Wu Y."/>
            <person name="Zhang Z."/>
            <person name="Ro D.K."/>
            <person name="Shang Y."/>
            <person name="Huang S."/>
            <person name="Yan J."/>
        </authorList>
    </citation>
    <scope>NUCLEOTIDE SEQUENCE [LARGE SCALE GENOMIC DNA]</scope>
    <source>
        <strain evidence="1">Ta-2019</strain>
    </source>
</reference>
<proteinExistence type="predicted"/>
<protein>
    <submittedName>
        <fullName evidence="1">Uncharacterized protein</fullName>
    </submittedName>
</protein>
<sequence>NQISNLEPISISNQLAEDEVLSYLEGSNDDEEPKEIVSITPPSSVFFHKDFFVIKSSFELEKESNMKLFAKDEVTSVVDQSTSIQYEQERALSTPNDEITQKEEGKIRKIKPQTELPSVVLISKYKKELQVVKNQPQHLQRHNSDLTVVLILCLADIL</sequence>
<gene>
    <name evidence="1" type="ORF">KI387_022308</name>
</gene>
<dbReference type="AlphaFoldDB" id="A0AA38FZL9"/>
<name>A0AA38FZL9_TAXCH</name>
<organism evidence="1 2">
    <name type="scientific">Taxus chinensis</name>
    <name type="common">Chinese yew</name>
    <name type="synonym">Taxus wallichiana var. chinensis</name>
    <dbReference type="NCBI Taxonomy" id="29808"/>
    <lineage>
        <taxon>Eukaryota</taxon>
        <taxon>Viridiplantae</taxon>
        <taxon>Streptophyta</taxon>
        <taxon>Embryophyta</taxon>
        <taxon>Tracheophyta</taxon>
        <taxon>Spermatophyta</taxon>
        <taxon>Pinopsida</taxon>
        <taxon>Pinidae</taxon>
        <taxon>Conifers II</taxon>
        <taxon>Cupressales</taxon>
        <taxon>Taxaceae</taxon>
        <taxon>Taxus</taxon>
    </lineage>
</organism>
<feature type="non-terminal residue" evidence="1">
    <location>
        <position position="1"/>
    </location>
</feature>
<keyword evidence="2" id="KW-1185">Reference proteome</keyword>
<dbReference type="EMBL" id="JAHRHJ020000005">
    <property type="protein sequence ID" value="KAH9313681.1"/>
    <property type="molecule type" value="Genomic_DNA"/>
</dbReference>
<evidence type="ECO:0000313" key="2">
    <source>
        <dbReference type="Proteomes" id="UP000824469"/>
    </source>
</evidence>
<dbReference type="Proteomes" id="UP000824469">
    <property type="component" value="Unassembled WGS sequence"/>
</dbReference>
<evidence type="ECO:0000313" key="1">
    <source>
        <dbReference type="EMBL" id="KAH9313681.1"/>
    </source>
</evidence>